<keyword evidence="2" id="KW-1185">Reference proteome</keyword>
<dbReference type="Proteomes" id="UP001365619">
    <property type="component" value="Unassembled WGS sequence"/>
</dbReference>
<evidence type="ECO:0000313" key="2">
    <source>
        <dbReference type="Proteomes" id="UP001365619"/>
    </source>
</evidence>
<sequence>MVCNECGSARIENAKFCGECGSKFELPKEEILVTEQQKLLKMIEDEKDKLTDSILLKSYGDQNSLSKQYIQYINSVRTLLDFNEKNAEIITKLIMDNQDSDSFYAQLIAELKEENPNFIYQLDEFTAYYTLAEQKNDTFDFNGFFDKRHALLSSHIKSWNEQEKELNVDHSETIEGFNKSLDIVNFFMNLHENNKLIGLLKFRFKFTGGKHPRVTTDSETKIKTNTDVNTDNEHFKNDVIDLIDAALAFTSPVSATRYVLKKMKS</sequence>
<evidence type="ECO:0000313" key="1">
    <source>
        <dbReference type="EMBL" id="MEI5931284.1"/>
    </source>
</evidence>
<protein>
    <submittedName>
        <fullName evidence="1">Zinc ribbon domain-containing protein</fullName>
    </submittedName>
</protein>
<proteinExistence type="predicted"/>
<reference evidence="1 2" key="1">
    <citation type="submission" date="2024-03" db="EMBL/GenBank/DDBJ databases">
        <title>A Rare Waterborne Outbreak of Bacillus cereus in China: Epidemiologic Survey, Genomic Insights and Virulence Characteristics.</title>
        <authorList>
            <person name="Wang S."/>
        </authorList>
    </citation>
    <scope>NUCLEOTIDE SEQUENCE [LARGE SCALE GENOMIC DNA]</scope>
    <source>
        <strain evidence="1 2">BC008</strain>
    </source>
</reference>
<dbReference type="EMBL" id="JBBAGW010000009">
    <property type="protein sequence ID" value="MEI5931284.1"/>
    <property type="molecule type" value="Genomic_DNA"/>
</dbReference>
<dbReference type="RefSeq" id="WP_185913899.1">
    <property type="nucleotide sequence ID" value="NZ_JBBAGV010000009.1"/>
</dbReference>
<accession>A0ABU8HWX2</accession>
<comment type="caution">
    <text evidence="1">The sequence shown here is derived from an EMBL/GenBank/DDBJ whole genome shotgun (WGS) entry which is preliminary data.</text>
</comment>
<organism evidence="1 2">
    <name type="scientific">Bacillus luti</name>
    <dbReference type="NCBI Taxonomy" id="2026191"/>
    <lineage>
        <taxon>Bacteria</taxon>
        <taxon>Bacillati</taxon>
        <taxon>Bacillota</taxon>
        <taxon>Bacilli</taxon>
        <taxon>Bacillales</taxon>
        <taxon>Bacillaceae</taxon>
        <taxon>Bacillus</taxon>
        <taxon>Bacillus cereus group</taxon>
    </lineage>
</organism>
<gene>
    <name evidence="1" type="ORF">WBS43_21435</name>
</gene>
<name>A0ABU8HWX2_9BACI</name>